<keyword evidence="8" id="KW-0411">Iron-sulfur</keyword>
<comment type="caution">
    <text evidence="15">The sequence shown here is derived from an EMBL/GenBank/DDBJ whole genome shotgun (WGS) entry which is preliminary data.</text>
</comment>
<dbReference type="FunFam" id="2.102.10.10:FF:000001">
    <property type="entry name" value="Cytochrome b-c1 complex subunit Rieske, mitochondrial"/>
    <property type="match status" value="1"/>
</dbReference>
<gene>
    <name evidence="15" type="ORF">Zmor_005075</name>
</gene>
<comment type="subcellular location">
    <subcellularLocation>
        <location evidence="1">Membrane</location>
        <topology evidence="1">Single-pass membrane protein</topology>
    </subcellularLocation>
    <subcellularLocation>
        <location evidence="12">Mitochondrion inner membrane</location>
    </subcellularLocation>
</comment>
<evidence type="ECO:0000256" key="6">
    <source>
        <dbReference type="ARBA" id="ARBA00022989"/>
    </source>
</evidence>
<dbReference type="PROSITE" id="PS51296">
    <property type="entry name" value="RIESKE"/>
    <property type="match status" value="1"/>
</dbReference>
<sequence>MSKTLFLLSKRAPILPLLRPPAPISLPPSLQSHTDIQVPDFSPYRRNSCNNPGTHSSESVDIRRLIPTMVAGTGLTIGAYALKSEVIRHVVFMAPSADVLALAKIEINLADIPEGRNMTYKWRGKPLFVKHRSPEDIERERSVDVATLRDPQHDDERVKEPEWLVLIGVCTHLGCVPISGAGDWPGGFYCPCHGSHFDGAGRVRKGPAPTNLVVPQYTFPSPGKLLVG</sequence>
<comment type="similarity">
    <text evidence="2">Belongs to the Rieske iron-sulfur protein family.</text>
</comment>
<feature type="domain" description="Rieske" evidence="14">
    <location>
        <begin position="130"/>
        <end position="226"/>
    </location>
</feature>
<dbReference type="Pfam" id="PF00355">
    <property type="entry name" value="Rieske"/>
    <property type="match status" value="1"/>
</dbReference>
<evidence type="ECO:0000313" key="16">
    <source>
        <dbReference type="Proteomes" id="UP001168821"/>
    </source>
</evidence>
<feature type="compositionally biased region" description="Polar residues" evidence="13">
    <location>
        <begin position="45"/>
        <end position="57"/>
    </location>
</feature>
<dbReference type="PRINTS" id="PR00162">
    <property type="entry name" value="RIESKE"/>
</dbReference>
<evidence type="ECO:0000256" key="10">
    <source>
        <dbReference type="ARBA" id="ARBA00023157"/>
    </source>
</evidence>
<evidence type="ECO:0000259" key="14">
    <source>
        <dbReference type="PROSITE" id="PS51296"/>
    </source>
</evidence>
<dbReference type="InterPro" id="IPR005805">
    <property type="entry name" value="Rieske_Fe-S_prot_C"/>
</dbReference>
<keyword evidence="12" id="KW-0496">Mitochondrion</keyword>
<keyword evidence="5" id="KW-0479">Metal-binding</keyword>
<dbReference type="EMBL" id="JALNTZ010000002">
    <property type="protein sequence ID" value="KAJ3660636.1"/>
    <property type="molecule type" value="Genomic_DNA"/>
</dbReference>
<evidence type="ECO:0000256" key="8">
    <source>
        <dbReference type="ARBA" id="ARBA00023014"/>
    </source>
</evidence>
<evidence type="ECO:0000256" key="12">
    <source>
        <dbReference type="RuleBase" id="RU004495"/>
    </source>
</evidence>
<dbReference type="InterPro" id="IPR037008">
    <property type="entry name" value="bc1_Rieske_TM_sf"/>
</dbReference>
<dbReference type="InterPro" id="IPR006317">
    <property type="entry name" value="Ubiquinol_cyt_c_Rdtase_Fe-S-su"/>
</dbReference>
<evidence type="ECO:0000256" key="3">
    <source>
        <dbReference type="ARBA" id="ARBA00022692"/>
    </source>
</evidence>
<proteinExistence type="inferred from homology"/>
<dbReference type="GO" id="GO:0051537">
    <property type="term" value="F:2 iron, 2 sulfur cluster binding"/>
    <property type="evidence" value="ECO:0007669"/>
    <property type="project" value="UniProtKB-KW"/>
</dbReference>
<dbReference type="AlphaFoldDB" id="A0AA38MLB0"/>
<evidence type="ECO:0000256" key="11">
    <source>
        <dbReference type="RuleBase" id="RU004494"/>
    </source>
</evidence>
<feature type="region of interest" description="Disordered" evidence="13">
    <location>
        <begin position="41"/>
        <end position="60"/>
    </location>
</feature>
<dbReference type="GO" id="GO:0008121">
    <property type="term" value="F:quinol-cytochrome-c reductase activity"/>
    <property type="evidence" value="ECO:0007669"/>
    <property type="project" value="UniProtKB-EC"/>
</dbReference>
<dbReference type="InterPro" id="IPR017941">
    <property type="entry name" value="Rieske_2Fe-2S"/>
</dbReference>
<evidence type="ECO:0000256" key="2">
    <source>
        <dbReference type="ARBA" id="ARBA00010651"/>
    </source>
</evidence>
<keyword evidence="16" id="KW-1185">Reference proteome</keyword>
<dbReference type="NCBIfam" id="TIGR01416">
    <property type="entry name" value="Rieske_proteo"/>
    <property type="match status" value="1"/>
</dbReference>
<dbReference type="GO" id="GO:0046872">
    <property type="term" value="F:metal ion binding"/>
    <property type="evidence" value="ECO:0007669"/>
    <property type="project" value="UniProtKB-KW"/>
</dbReference>
<dbReference type="Gene3D" id="1.20.5.270">
    <property type="entry name" value="Ubiquinol cytochrome reductase, transmembrane domain"/>
    <property type="match status" value="1"/>
</dbReference>
<keyword evidence="3" id="KW-0812">Transmembrane</keyword>
<keyword evidence="9" id="KW-0472">Membrane</keyword>
<protein>
    <recommendedName>
        <fullName evidence="11">Cytochrome b-c1 complex subunit Rieske, mitochondrial</fullName>
        <ecNumber evidence="11">7.1.1.8</ecNumber>
    </recommendedName>
</protein>
<evidence type="ECO:0000313" key="15">
    <source>
        <dbReference type="EMBL" id="KAJ3660636.1"/>
    </source>
</evidence>
<evidence type="ECO:0000256" key="7">
    <source>
        <dbReference type="ARBA" id="ARBA00023004"/>
    </source>
</evidence>
<dbReference type="Proteomes" id="UP001168821">
    <property type="component" value="Unassembled WGS sequence"/>
</dbReference>
<dbReference type="InterPro" id="IPR014349">
    <property type="entry name" value="Rieske_Fe-S_prot"/>
</dbReference>
<dbReference type="EC" id="7.1.1.8" evidence="11"/>
<dbReference type="SUPFAM" id="SSF81502">
    <property type="entry name" value="ISP transmembrane anchor"/>
    <property type="match status" value="1"/>
</dbReference>
<keyword evidence="6" id="KW-1133">Transmembrane helix</keyword>
<evidence type="ECO:0000256" key="5">
    <source>
        <dbReference type="ARBA" id="ARBA00022723"/>
    </source>
</evidence>
<dbReference type="PANTHER" id="PTHR10134">
    <property type="entry name" value="CYTOCHROME B-C1 COMPLEX SUBUNIT RIESKE, MITOCHONDRIAL"/>
    <property type="match status" value="1"/>
</dbReference>
<dbReference type="GO" id="GO:0005743">
    <property type="term" value="C:mitochondrial inner membrane"/>
    <property type="evidence" value="ECO:0007669"/>
    <property type="project" value="UniProtKB-SubCell"/>
</dbReference>
<dbReference type="Gene3D" id="2.102.10.10">
    <property type="entry name" value="Rieske [2Fe-2S] iron-sulphur domain"/>
    <property type="match status" value="1"/>
</dbReference>
<keyword evidence="11" id="KW-0813">Transport</keyword>
<evidence type="ECO:0000256" key="4">
    <source>
        <dbReference type="ARBA" id="ARBA00022714"/>
    </source>
</evidence>
<name>A0AA38MLB0_9CUCU</name>
<accession>A0AA38MLB0</accession>
<keyword evidence="11" id="KW-0249">Electron transport</keyword>
<keyword evidence="4" id="KW-0001">2Fe-2S</keyword>
<reference evidence="15" key="1">
    <citation type="journal article" date="2023" name="G3 (Bethesda)">
        <title>Whole genome assemblies of Zophobas morio and Tenebrio molitor.</title>
        <authorList>
            <person name="Kaur S."/>
            <person name="Stinson S.A."/>
            <person name="diCenzo G.C."/>
        </authorList>
    </citation>
    <scope>NUCLEOTIDE SEQUENCE</scope>
    <source>
        <strain evidence="15">QUZm001</strain>
    </source>
</reference>
<comment type="catalytic activity">
    <reaction evidence="11">
        <text>a quinol + 2 Fe(III)-[cytochrome c](out) = a quinone + 2 Fe(II)-[cytochrome c](out) + 2 H(+)(out)</text>
        <dbReference type="Rhea" id="RHEA:11484"/>
        <dbReference type="Rhea" id="RHEA-COMP:10350"/>
        <dbReference type="Rhea" id="RHEA-COMP:14399"/>
        <dbReference type="ChEBI" id="CHEBI:15378"/>
        <dbReference type="ChEBI" id="CHEBI:24646"/>
        <dbReference type="ChEBI" id="CHEBI:29033"/>
        <dbReference type="ChEBI" id="CHEBI:29034"/>
        <dbReference type="ChEBI" id="CHEBI:132124"/>
        <dbReference type="EC" id="7.1.1.8"/>
    </reaction>
</comment>
<dbReference type="InterPro" id="IPR036922">
    <property type="entry name" value="Rieske_2Fe-2S_sf"/>
</dbReference>
<evidence type="ECO:0000256" key="1">
    <source>
        <dbReference type="ARBA" id="ARBA00004167"/>
    </source>
</evidence>
<dbReference type="CDD" id="cd03470">
    <property type="entry name" value="Rieske_cytochrome_bc1"/>
    <property type="match status" value="1"/>
</dbReference>
<dbReference type="SUPFAM" id="SSF50022">
    <property type="entry name" value="ISP domain"/>
    <property type="match status" value="1"/>
</dbReference>
<keyword evidence="10" id="KW-1015">Disulfide bond</keyword>
<dbReference type="Pfam" id="PF02921">
    <property type="entry name" value="UCR_TM"/>
    <property type="match status" value="1"/>
</dbReference>
<evidence type="ECO:0000256" key="9">
    <source>
        <dbReference type="ARBA" id="ARBA00023136"/>
    </source>
</evidence>
<keyword evidence="12" id="KW-0679">Respiratory chain</keyword>
<organism evidence="15 16">
    <name type="scientific">Zophobas morio</name>
    <dbReference type="NCBI Taxonomy" id="2755281"/>
    <lineage>
        <taxon>Eukaryota</taxon>
        <taxon>Metazoa</taxon>
        <taxon>Ecdysozoa</taxon>
        <taxon>Arthropoda</taxon>
        <taxon>Hexapoda</taxon>
        <taxon>Insecta</taxon>
        <taxon>Pterygota</taxon>
        <taxon>Neoptera</taxon>
        <taxon>Endopterygota</taxon>
        <taxon>Coleoptera</taxon>
        <taxon>Polyphaga</taxon>
        <taxon>Cucujiformia</taxon>
        <taxon>Tenebrionidae</taxon>
        <taxon>Zophobas</taxon>
    </lineage>
</organism>
<comment type="cofactor">
    <cofactor evidence="11">
        <name>[2Fe-2S] cluster</name>
        <dbReference type="ChEBI" id="CHEBI:190135"/>
    </cofactor>
    <text evidence="11">Binds 1 [2Fe-2S] cluster per subunit.</text>
</comment>
<keyword evidence="7" id="KW-0408">Iron</keyword>
<comment type="miscellaneous">
    <text evidence="11">The Rieske protein is a high potential 2Fe-2S protein.</text>
</comment>
<dbReference type="InterPro" id="IPR004192">
    <property type="entry name" value="Rieske_TM"/>
</dbReference>
<evidence type="ECO:0000256" key="13">
    <source>
        <dbReference type="SAM" id="MobiDB-lite"/>
    </source>
</evidence>